<accession>A0A445AHF3</accession>
<dbReference type="Proteomes" id="UP000289738">
    <property type="component" value="Chromosome B02"/>
</dbReference>
<organism evidence="2 3">
    <name type="scientific">Arachis hypogaea</name>
    <name type="common">Peanut</name>
    <dbReference type="NCBI Taxonomy" id="3818"/>
    <lineage>
        <taxon>Eukaryota</taxon>
        <taxon>Viridiplantae</taxon>
        <taxon>Streptophyta</taxon>
        <taxon>Embryophyta</taxon>
        <taxon>Tracheophyta</taxon>
        <taxon>Spermatophyta</taxon>
        <taxon>Magnoliopsida</taxon>
        <taxon>eudicotyledons</taxon>
        <taxon>Gunneridae</taxon>
        <taxon>Pentapetalae</taxon>
        <taxon>rosids</taxon>
        <taxon>fabids</taxon>
        <taxon>Fabales</taxon>
        <taxon>Fabaceae</taxon>
        <taxon>Papilionoideae</taxon>
        <taxon>50 kb inversion clade</taxon>
        <taxon>dalbergioids sensu lato</taxon>
        <taxon>Dalbergieae</taxon>
        <taxon>Pterocarpus clade</taxon>
        <taxon>Arachis</taxon>
    </lineage>
</organism>
<dbReference type="STRING" id="3818.A0A445AHF3"/>
<proteinExistence type="predicted"/>
<evidence type="ECO:0000313" key="2">
    <source>
        <dbReference type="EMBL" id="RYR25879.1"/>
    </source>
</evidence>
<reference evidence="2 3" key="1">
    <citation type="submission" date="2019-01" db="EMBL/GenBank/DDBJ databases">
        <title>Sequencing of cultivated peanut Arachis hypogaea provides insights into genome evolution and oil improvement.</title>
        <authorList>
            <person name="Chen X."/>
        </authorList>
    </citation>
    <scope>NUCLEOTIDE SEQUENCE [LARGE SCALE GENOMIC DNA]</scope>
    <source>
        <strain evidence="3">cv. Fuhuasheng</strain>
        <tissue evidence="2">Leaves</tissue>
    </source>
</reference>
<dbReference type="PANTHER" id="PTHR47264">
    <property type="entry name" value="OS01G0128800 PROTEIN"/>
    <property type="match status" value="1"/>
</dbReference>
<dbReference type="EMBL" id="SDMP01000012">
    <property type="protein sequence ID" value="RYR25879.1"/>
    <property type="molecule type" value="Genomic_DNA"/>
</dbReference>
<feature type="compositionally biased region" description="Basic and acidic residues" evidence="1">
    <location>
        <begin position="55"/>
        <end position="71"/>
    </location>
</feature>
<dbReference type="AlphaFoldDB" id="A0A445AHF3"/>
<sequence length="322" mass="36013">MSHGPFISSDPRVVALLDVVSFPNLFDNSKVEKCNILDAVQHTLLSSLNIHKYEREKKSERKREGRKERTTPSRAPPPSPSSSSASERESSRMRGNAMEERKRSSTTTARACLSRRSATVGLLCPRRGARREEGGLYRRLRALSRRCRRLELAAELLHRLQAVASPLISSLSLLNTIVVSSVTSDDELQWLIEIQKESVELQEFSLGSCPPSVGLQGMRWSTMLIRWLHEMVKIHIAIILLGLCLVCNSAGFDSDTNEMSIFLRVLKLGLDWDTNEMSILMFAKLAKPLGTVGIVINSLHIKVDLLFTPILDGKALLYSFVS</sequence>
<keyword evidence="3" id="KW-1185">Reference proteome</keyword>
<feature type="region of interest" description="Disordered" evidence="1">
    <location>
        <begin position="55"/>
        <end position="110"/>
    </location>
</feature>
<protein>
    <submittedName>
        <fullName evidence="2">Uncharacterized protein</fullName>
    </submittedName>
</protein>
<gene>
    <name evidence="2" type="ORF">Ahy_B02g059908</name>
</gene>
<dbReference type="PANTHER" id="PTHR47264:SF3">
    <property type="entry name" value="SYNAPTOTAGMIN-5 ISOFORM X1"/>
    <property type="match status" value="1"/>
</dbReference>
<evidence type="ECO:0000313" key="3">
    <source>
        <dbReference type="Proteomes" id="UP000289738"/>
    </source>
</evidence>
<feature type="compositionally biased region" description="Basic and acidic residues" evidence="1">
    <location>
        <begin position="86"/>
        <end position="103"/>
    </location>
</feature>
<name>A0A445AHF3_ARAHY</name>
<comment type="caution">
    <text evidence="2">The sequence shown here is derived from an EMBL/GenBank/DDBJ whole genome shotgun (WGS) entry which is preliminary data.</text>
</comment>
<evidence type="ECO:0000256" key="1">
    <source>
        <dbReference type="SAM" id="MobiDB-lite"/>
    </source>
</evidence>